<dbReference type="SMART" id="SM00355">
    <property type="entry name" value="ZnF_C2H2"/>
    <property type="match status" value="3"/>
</dbReference>
<accession>A0A5K1GUH1</accession>
<organism evidence="4">
    <name type="scientific">Nymphaea colorata</name>
    <name type="common">pocket water lily</name>
    <dbReference type="NCBI Taxonomy" id="210225"/>
    <lineage>
        <taxon>Eukaryota</taxon>
        <taxon>Viridiplantae</taxon>
        <taxon>Streptophyta</taxon>
        <taxon>Embryophyta</taxon>
        <taxon>Tracheophyta</taxon>
        <taxon>Spermatophyta</taxon>
        <taxon>Magnoliopsida</taxon>
        <taxon>Nymphaeales</taxon>
        <taxon>Nymphaeaceae</taxon>
        <taxon>Nymphaea</taxon>
    </lineage>
</organism>
<name>A0A5K1GUH1_9MAGN</name>
<dbReference type="EMBL" id="LR721787">
    <property type="protein sequence ID" value="VVW80730.1"/>
    <property type="molecule type" value="Genomic_DNA"/>
</dbReference>
<dbReference type="PROSITE" id="PS00028">
    <property type="entry name" value="ZINC_FINGER_C2H2_1"/>
    <property type="match status" value="3"/>
</dbReference>
<dbReference type="InterPro" id="IPR013087">
    <property type="entry name" value="Znf_C2H2_type"/>
</dbReference>
<feature type="domain" description="C2H2-type" evidence="3">
    <location>
        <begin position="189"/>
        <end position="216"/>
    </location>
</feature>
<gene>
    <name evidence="4" type="ORF">NYM_LOCUS28089</name>
</gene>
<dbReference type="OrthoDB" id="6077919at2759"/>
<dbReference type="AlphaFoldDB" id="A0A5K1GUH1"/>
<dbReference type="OMA" id="RQVGCLD"/>
<feature type="region of interest" description="Disordered" evidence="2">
    <location>
        <begin position="117"/>
        <end position="141"/>
    </location>
</feature>
<feature type="region of interest" description="Disordered" evidence="2">
    <location>
        <begin position="1"/>
        <end position="43"/>
    </location>
</feature>
<feature type="domain" description="C2H2-type" evidence="3">
    <location>
        <begin position="87"/>
        <end position="114"/>
    </location>
</feature>
<dbReference type="InterPro" id="IPR036236">
    <property type="entry name" value="Znf_C2H2_sf"/>
</dbReference>
<feature type="domain" description="C2H2-type" evidence="3">
    <location>
        <begin position="255"/>
        <end position="283"/>
    </location>
</feature>
<keyword evidence="1" id="KW-0863">Zinc-finger</keyword>
<keyword evidence="1" id="KW-0862">Zinc</keyword>
<protein>
    <recommendedName>
        <fullName evidence="3">C2H2-type domain-containing protein</fullName>
    </recommendedName>
</protein>
<proteinExistence type="predicted"/>
<dbReference type="Gramene" id="NC9G0274190.1">
    <property type="protein sequence ID" value="NC9G0274190.1:cds"/>
    <property type="gene ID" value="NC9G0274190"/>
</dbReference>
<keyword evidence="1" id="KW-0479">Metal-binding</keyword>
<evidence type="ECO:0000259" key="3">
    <source>
        <dbReference type="PROSITE" id="PS50157"/>
    </source>
</evidence>
<dbReference type="PROSITE" id="PS50157">
    <property type="entry name" value="ZINC_FINGER_C2H2_2"/>
    <property type="match status" value="3"/>
</dbReference>
<dbReference type="PANTHER" id="PTHR47591">
    <property type="entry name" value="ZINC FINGER PROTEIN ZAT2-RELATED"/>
    <property type="match status" value="1"/>
</dbReference>
<feature type="compositionally biased region" description="Polar residues" evidence="2">
    <location>
        <begin position="1"/>
        <end position="12"/>
    </location>
</feature>
<sequence>MNPFEQQRQPSLESVIATPLDQYEEPKKRKKRKRSEFPRPATTGKQFCQWDIVESSATEETKPAKRPYRQKAIGIASGDPAGGLAVHPCTECGKRFWSWKALFGHMRCHPERQWRGINPPPNIRRPAPATQPEPSVSQVGGEEEEVARCLVMLSTTSSADAGAGPRAPIPDDGLLLSLTLDPPQPSCRFECCTCNKVFGSHQALGGHRATHKNVKGCFARHGENEHGEKMIHDDGGGDDHYGVDHIRKMKVMCQHRCSECLKVFPSEQALDRHKRCHLVGNEPRQHCDDQQSNNGKSCVLDLNLPAPVDMEEGCSRDLVLDLKLGCGSQVGEWLG</sequence>
<evidence type="ECO:0000256" key="1">
    <source>
        <dbReference type="PROSITE-ProRule" id="PRU00042"/>
    </source>
</evidence>
<dbReference type="PANTHER" id="PTHR47591:SF1">
    <property type="entry name" value="ZINC FINGER PROTEIN ZAT2-RELATED"/>
    <property type="match status" value="1"/>
</dbReference>
<evidence type="ECO:0000313" key="4">
    <source>
        <dbReference type="EMBL" id="VVW80730.1"/>
    </source>
</evidence>
<dbReference type="GO" id="GO:0008270">
    <property type="term" value="F:zinc ion binding"/>
    <property type="evidence" value="ECO:0007669"/>
    <property type="project" value="UniProtKB-KW"/>
</dbReference>
<evidence type="ECO:0000256" key="2">
    <source>
        <dbReference type="SAM" id="MobiDB-lite"/>
    </source>
</evidence>
<reference evidence="4" key="1">
    <citation type="submission" date="2019-09" db="EMBL/GenBank/DDBJ databases">
        <authorList>
            <person name="Zhang L."/>
        </authorList>
    </citation>
    <scope>NUCLEOTIDE SEQUENCE</scope>
</reference>
<dbReference type="SUPFAM" id="SSF57667">
    <property type="entry name" value="beta-beta-alpha zinc fingers"/>
    <property type="match status" value="1"/>
</dbReference>
<dbReference type="Pfam" id="PF13912">
    <property type="entry name" value="zf-C2H2_6"/>
    <property type="match status" value="3"/>
</dbReference>